<organism evidence="2 3">
    <name type="scientific">Thalassiosira oceanica</name>
    <name type="common">Marine diatom</name>
    <dbReference type="NCBI Taxonomy" id="159749"/>
    <lineage>
        <taxon>Eukaryota</taxon>
        <taxon>Sar</taxon>
        <taxon>Stramenopiles</taxon>
        <taxon>Ochrophyta</taxon>
        <taxon>Bacillariophyta</taxon>
        <taxon>Coscinodiscophyceae</taxon>
        <taxon>Thalassiosirophycidae</taxon>
        <taxon>Thalassiosirales</taxon>
        <taxon>Thalassiosiraceae</taxon>
        <taxon>Thalassiosira</taxon>
    </lineage>
</organism>
<dbReference type="eggNOG" id="ENOG502SYQY">
    <property type="taxonomic scope" value="Eukaryota"/>
</dbReference>
<sequence length="147" mass="15662">MGALRHAVLPLCVLAHLAAIAVFAIHGKEAMADTLEWPRATAALTPIERHLLGAGLVFHVLLAVNDVAAIWVENAHYRGMATLLEFILYAGDLADAVYENGLLEGSGGREFTLIPLAAMTAVTLSGLVVHSHEPGVFTKDKNSKKSQ</sequence>
<evidence type="ECO:0000313" key="2">
    <source>
        <dbReference type="EMBL" id="EJK67962.1"/>
    </source>
</evidence>
<accession>K0TBU1</accession>
<dbReference type="EMBL" id="AGNL01012304">
    <property type="protein sequence ID" value="EJK67962.1"/>
    <property type="molecule type" value="Genomic_DNA"/>
</dbReference>
<dbReference type="AlphaFoldDB" id="K0TBU1"/>
<protein>
    <submittedName>
        <fullName evidence="2">Uncharacterized protein</fullName>
    </submittedName>
</protein>
<dbReference type="Proteomes" id="UP000266841">
    <property type="component" value="Unassembled WGS sequence"/>
</dbReference>
<dbReference type="OMA" id="IAVFAIH"/>
<gene>
    <name evidence="2" type="ORF">THAOC_10919</name>
</gene>
<comment type="caution">
    <text evidence="2">The sequence shown here is derived from an EMBL/GenBank/DDBJ whole genome shotgun (WGS) entry which is preliminary data.</text>
</comment>
<keyword evidence="3" id="KW-1185">Reference proteome</keyword>
<keyword evidence="1" id="KW-0812">Transmembrane</keyword>
<name>K0TBU1_THAOC</name>
<keyword evidence="1" id="KW-0472">Membrane</keyword>
<evidence type="ECO:0000256" key="1">
    <source>
        <dbReference type="SAM" id="Phobius"/>
    </source>
</evidence>
<evidence type="ECO:0000313" key="3">
    <source>
        <dbReference type="Proteomes" id="UP000266841"/>
    </source>
</evidence>
<proteinExistence type="predicted"/>
<keyword evidence="1" id="KW-1133">Transmembrane helix</keyword>
<feature type="transmembrane region" description="Helical" evidence="1">
    <location>
        <begin position="51"/>
        <end position="72"/>
    </location>
</feature>
<reference evidence="2 3" key="1">
    <citation type="journal article" date="2012" name="Genome Biol.">
        <title>Genome and low-iron response of an oceanic diatom adapted to chronic iron limitation.</title>
        <authorList>
            <person name="Lommer M."/>
            <person name="Specht M."/>
            <person name="Roy A.S."/>
            <person name="Kraemer L."/>
            <person name="Andreson R."/>
            <person name="Gutowska M.A."/>
            <person name="Wolf J."/>
            <person name="Bergner S.V."/>
            <person name="Schilhabel M.B."/>
            <person name="Klostermeier U.C."/>
            <person name="Beiko R.G."/>
            <person name="Rosenstiel P."/>
            <person name="Hippler M."/>
            <person name="Laroche J."/>
        </authorList>
    </citation>
    <scope>NUCLEOTIDE SEQUENCE [LARGE SCALE GENOMIC DNA]</scope>
    <source>
        <strain evidence="2 3">CCMP1005</strain>
    </source>
</reference>